<comment type="caution">
    <text evidence="1">The sequence shown here is derived from an EMBL/GenBank/DDBJ whole genome shotgun (WGS) entry which is preliminary data.</text>
</comment>
<evidence type="ECO:0000313" key="1">
    <source>
        <dbReference type="EMBL" id="GGM48605.1"/>
    </source>
</evidence>
<dbReference type="Proteomes" id="UP000642070">
    <property type="component" value="Unassembled WGS sequence"/>
</dbReference>
<reference evidence="1" key="1">
    <citation type="journal article" date="2014" name="Int. J. Syst. Evol. Microbiol.">
        <title>Complete genome sequence of Corynebacterium casei LMG S-19264T (=DSM 44701T), isolated from a smear-ripened cheese.</title>
        <authorList>
            <consortium name="US DOE Joint Genome Institute (JGI-PGF)"/>
            <person name="Walter F."/>
            <person name="Albersmeier A."/>
            <person name="Kalinowski J."/>
            <person name="Ruckert C."/>
        </authorList>
    </citation>
    <scope>NUCLEOTIDE SEQUENCE</scope>
    <source>
        <strain evidence="1">JCM 19831</strain>
    </source>
</reference>
<reference evidence="1" key="2">
    <citation type="submission" date="2020-09" db="EMBL/GenBank/DDBJ databases">
        <authorList>
            <person name="Sun Q."/>
            <person name="Ohkuma M."/>
        </authorList>
    </citation>
    <scope>NUCLEOTIDE SEQUENCE</scope>
    <source>
        <strain evidence="1">JCM 19831</strain>
    </source>
</reference>
<protein>
    <submittedName>
        <fullName evidence="1">Uncharacterized protein</fullName>
    </submittedName>
</protein>
<name>A0A917U1E0_9ACTN</name>
<dbReference type="RefSeq" id="WP_268241695.1">
    <property type="nucleotide sequence ID" value="NZ_BMPI01000030.1"/>
</dbReference>
<sequence length="41" mass="4469">MIDIVNQINATQREIGDQAVATGAGRSVLLRRVYDAPIEDV</sequence>
<evidence type="ECO:0000313" key="2">
    <source>
        <dbReference type="Proteomes" id="UP000642070"/>
    </source>
</evidence>
<gene>
    <name evidence="1" type="ORF">GCM10007977_057770</name>
</gene>
<dbReference type="EMBL" id="BMPI01000030">
    <property type="protein sequence ID" value="GGM48605.1"/>
    <property type="molecule type" value="Genomic_DNA"/>
</dbReference>
<dbReference type="AlphaFoldDB" id="A0A917U1E0"/>
<proteinExistence type="predicted"/>
<organism evidence="1 2">
    <name type="scientific">Dactylosporangium sucinum</name>
    <dbReference type="NCBI Taxonomy" id="1424081"/>
    <lineage>
        <taxon>Bacteria</taxon>
        <taxon>Bacillati</taxon>
        <taxon>Actinomycetota</taxon>
        <taxon>Actinomycetes</taxon>
        <taxon>Micromonosporales</taxon>
        <taxon>Micromonosporaceae</taxon>
        <taxon>Dactylosporangium</taxon>
    </lineage>
</organism>
<accession>A0A917U1E0</accession>
<keyword evidence="2" id="KW-1185">Reference proteome</keyword>